<comment type="caution">
    <text evidence="1">The sequence shown here is derived from an EMBL/GenBank/DDBJ whole genome shotgun (WGS) entry which is preliminary data.</text>
</comment>
<evidence type="ECO:0000313" key="2">
    <source>
        <dbReference type="Proteomes" id="UP001055811"/>
    </source>
</evidence>
<sequence>MLISGKIDPNFIPELPKEIFRQIKPGDAWGNVWRLRSKPVNAFLIPNSSSLELEWFSYLWITRDGLRSIFEYKSRVYARVLELREGEYLLMRLAKENDEKVSVAVKGKACDKERRTSLEPVL</sequence>
<accession>A0ACB8ZSX2</accession>
<evidence type="ECO:0000313" key="1">
    <source>
        <dbReference type="EMBL" id="KAI3700308.1"/>
    </source>
</evidence>
<keyword evidence="2" id="KW-1185">Reference proteome</keyword>
<reference evidence="1 2" key="2">
    <citation type="journal article" date="2022" name="Mol. Ecol. Resour.">
        <title>The genomes of chicory, endive, great burdock and yacon provide insights into Asteraceae paleo-polyploidization history and plant inulin production.</title>
        <authorList>
            <person name="Fan W."/>
            <person name="Wang S."/>
            <person name="Wang H."/>
            <person name="Wang A."/>
            <person name="Jiang F."/>
            <person name="Liu H."/>
            <person name="Zhao H."/>
            <person name="Xu D."/>
            <person name="Zhang Y."/>
        </authorList>
    </citation>
    <scope>NUCLEOTIDE SEQUENCE [LARGE SCALE GENOMIC DNA]</scope>
    <source>
        <strain evidence="2">cv. Punajuju</strain>
        <tissue evidence="1">Leaves</tissue>
    </source>
</reference>
<reference evidence="2" key="1">
    <citation type="journal article" date="2022" name="Mol. Ecol. Resour.">
        <title>The genomes of chicory, endive, great burdock and yacon provide insights into Asteraceae palaeo-polyploidization history and plant inulin production.</title>
        <authorList>
            <person name="Fan W."/>
            <person name="Wang S."/>
            <person name="Wang H."/>
            <person name="Wang A."/>
            <person name="Jiang F."/>
            <person name="Liu H."/>
            <person name="Zhao H."/>
            <person name="Xu D."/>
            <person name="Zhang Y."/>
        </authorList>
    </citation>
    <scope>NUCLEOTIDE SEQUENCE [LARGE SCALE GENOMIC DNA]</scope>
    <source>
        <strain evidence="2">cv. Punajuju</strain>
    </source>
</reference>
<dbReference type="Proteomes" id="UP001055811">
    <property type="component" value="Linkage Group LG08"/>
</dbReference>
<protein>
    <submittedName>
        <fullName evidence="1">Uncharacterized protein</fullName>
    </submittedName>
</protein>
<proteinExistence type="predicted"/>
<dbReference type="EMBL" id="CM042016">
    <property type="protein sequence ID" value="KAI3700308.1"/>
    <property type="molecule type" value="Genomic_DNA"/>
</dbReference>
<name>A0ACB8ZSX2_CICIN</name>
<gene>
    <name evidence="1" type="ORF">L2E82_44934</name>
</gene>
<organism evidence="1 2">
    <name type="scientific">Cichorium intybus</name>
    <name type="common">Chicory</name>
    <dbReference type="NCBI Taxonomy" id="13427"/>
    <lineage>
        <taxon>Eukaryota</taxon>
        <taxon>Viridiplantae</taxon>
        <taxon>Streptophyta</taxon>
        <taxon>Embryophyta</taxon>
        <taxon>Tracheophyta</taxon>
        <taxon>Spermatophyta</taxon>
        <taxon>Magnoliopsida</taxon>
        <taxon>eudicotyledons</taxon>
        <taxon>Gunneridae</taxon>
        <taxon>Pentapetalae</taxon>
        <taxon>asterids</taxon>
        <taxon>campanulids</taxon>
        <taxon>Asterales</taxon>
        <taxon>Asteraceae</taxon>
        <taxon>Cichorioideae</taxon>
        <taxon>Cichorieae</taxon>
        <taxon>Cichoriinae</taxon>
        <taxon>Cichorium</taxon>
    </lineage>
</organism>